<dbReference type="InterPro" id="IPR011611">
    <property type="entry name" value="PfkB_dom"/>
</dbReference>
<dbReference type="Gene3D" id="3.40.1190.20">
    <property type="match status" value="1"/>
</dbReference>
<dbReference type="Gene3D" id="3.20.20.70">
    <property type="entry name" value="Aldolase class I"/>
    <property type="match status" value="1"/>
</dbReference>
<feature type="domain" description="DUF2090" evidence="7">
    <location>
        <begin position="366"/>
        <end position="672"/>
    </location>
</feature>
<dbReference type="InterPro" id="IPR013785">
    <property type="entry name" value="Aldolase_TIM"/>
</dbReference>
<keyword evidence="4" id="KW-0418">Kinase</keyword>
<evidence type="ECO:0000313" key="8">
    <source>
        <dbReference type="EMBL" id="QYO78161.1"/>
    </source>
</evidence>
<dbReference type="SUPFAM" id="SSF51569">
    <property type="entry name" value="Aldolase"/>
    <property type="match status" value="1"/>
</dbReference>
<evidence type="ECO:0000256" key="4">
    <source>
        <dbReference type="ARBA" id="ARBA00022777"/>
    </source>
</evidence>
<dbReference type="Proteomes" id="UP000825799">
    <property type="component" value="Chromosome"/>
</dbReference>
<dbReference type="InterPro" id="IPR018659">
    <property type="entry name" value="DUF2090"/>
</dbReference>
<gene>
    <name evidence="8" type="primary">iolC</name>
    <name evidence="8" type="ORF">K1X15_06265</name>
</gene>
<sequence>MLRILVWNEHSILNEIRTCVSFSVTVRSPEEEQALAPGYENTKDNKLDVITIGRASVDLYGQQIGTRLEDVGSFAKSVGGCPTNIAVGTARLGLKSALITRVGDEQMGRFIREQLVREGVETAGIVTDPERLTALVLLAVENDKSFPLIFYRDNCADAALNEDDIHESFIKSARAVLVTGTHFAKPNSDRAQRKAMRIARANGSKVIFDIDYRPNLWGLAGHDAGDSRYIASDAVSEHLKTVLPECDLIVGTEEEVLIAAGAADIRSALRTIRTLSSAVIVLKRGPMGCIVYEGPIPDDLEEGIVGKGFPIEVYNVLGAGDAFMSGFLRGWLRGESHQTSATWANACGAFAVSRLLCAPEIPTWPELQYFLEHGSTERALRKDEAINHVHWATTRRREIPKLMALAIDHRSQLEDMAGGDAGKLARIPDFKVLAVRAAAQVANGRDGFGMLLDDKYGRDALYAANALPDFWVAKPIELPGSRPLQFEFTQDLGSRLVDWPVDHCIKVLCFFHPDDPAELRQVQIAKLRSAFDAARKIGRELLVEIIAGKHGKLSDDTVARALTEIYDAGIKPDWWKLEPQANAAAWAATDAVIEARDPFCRGVVLLGLDAPQAALEAGFAAAKTARTVKGFAVGRTIFGDVARKWLDEQTSDEEAVAEMAKRFGALVAIWERP</sequence>
<comment type="similarity">
    <text evidence="1">Belongs to the carbohydrate kinase PfkB family.</text>
</comment>
<protein>
    <submittedName>
        <fullName evidence="8">5-dehydro-2-deoxygluconokinase</fullName>
        <ecNumber evidence="8">2.7.1.92</ecNumber>
    </submittedName>
</protein>
<dbReference type="Pfam" id="PF09863">
    <property type="entry name" value="DUF2090"/>
    <property type="match status" value="1"/>
</dbReference>
<accession>A0ABX8WHH5</accession>
<dbReference type="GO" id="GO:0047590">
    <property type="term" value="F:5-dehydro-2-deoxygluconokinase activity"/>
    <property type="evidence" value="ECO:0007669"/>
    <property type="project" value="UniProtKB-EC"/>
</dbReference>
<dbReference type="PROSITE" id="PS00584">
    <property type="entry name" value="PFKB_KINASES_2"/>
    <property type="match status" value="1"/>
</dbReference>
<dbReference type="NCBIfam" id="TIGR04382">
    <property type="entry name" value="myo_inos_iolC_N"/>
    <property type="match status" value="1"/>
</dbReference>
<evidence type="ECO:0000256" key="2">
    <source>
        <dbReference type="ARBA" id="ARBA00022679"/>
    </source>
</evidence>
<evidence type="ECO:0000256" key="1">
    <source>
        <dbReference type="ARBA" id="ARBA00010688"/>
    </source>
</evidence>
<keyword evidence="5" id="KW-0067">ATP-binding</keyword>
<name>A0ABX8WHH5_9HYPH</name>
<dbReference type="InterPro" id="IPR029056">
    <property type="entry name" value="Ribokinase-like"/>
</dbReference>
<dbReference type="CDD" id="cd01166">
    <property type="entry name" value="KdgK"/>
    <property type="match status" value="1"/>
</dbReference>
<keyword evidence="2 8" id="KW-0808">Transferase</keyword>
<dbReference type="InterPro" id="IPR023314">
    <property type="entry name" value="Myo_inos_IolC-like_sf"/>
</dbReference>
<dbReference type="Gene3D" id="2.20.150.10">
    <property type="entry name" value="putative 5-dehydro-2- deoxygluconokinase"/>
    <property type="match status" value="1"/>
</dbReference>
<dbReference type="PANTHER" id="PTHR43085:SF49">
    <property type="entry name" value="5-DEHYDRO-2-DEOXYGLUCONOKINASE"/>
    <property type="match status" value="1"/>
</dbReference>
<keyword evidence="9" id="KW-1185">Reference proteome</keyword>
<evidence type="ECO:0000256" key="5">
    <source>
        <dbReference type="ARBA" id="ARBA00022840"/>
    </source>
</evidence>
<dbReference type="EMBL" id="CP080590">
    <property type="protein sequence ID" value="QYO78161.1"/>
    <property type="molecule type" value="Genomic_DNA"/>
</dbReference>
<keyword evidence="3" id="KW-0547">Nucleotide-binding</keyword>
<dbReference type="PROSITE" id="PS00583">
    <property type="entry name" value="PFKB_KINASES_1"/>
    <property type="match status" value="1"/>
</dbReference>
<dbReference type="PANTHER" id="PTHR43085">
    <property type="entry name" value="HEXOKINASE FAMILY MEMBER"/>
    <property type="match status" value="1"/>
</dbReference>
<organism evidence="8 9">
    <name type="scientific">Devosia salina</name>
    <dbReference type="NCBI Taxonomy" id="2860336"/>
    <lineage>
        <taxon>Bacteria</taxon>
        <taxon>Pseudomonadati</taxon>
        <taxon>Pseudomonadota</taxon>
        <taxon>Alphaproteobacteria</taxon>
        <taxon>Hyphomicrobiales</taxon>
        <taxon>Devosiaceae</taxon>
        <taxon>Devosia</taxon>
    </lineage>
</organism>
<dbReference type="Pfam" id="PF00294">
    <property type="entry name" value="PfkB"/>
    <property type="match status" value="1"/>
</dbReference>
<feature type="domain" description="Carbohydrate kinase PfkB" evidence="6">
    <location>
        <begin position="48"/>
        <end position="363"/>
    </location>
</feature>
<dbReference type="InterPro" id="IPR050306">
    <property type="entry name" value="PfkB_Carbo_kinase"/>
</dbReference>
<evidence type="ECO:0000256" key="3">
    <source>
        <dbReference type="ARBA" id="ARBA00022741"/>
    </source>
</evidence>
<evidence type="ECO:0000313" key="9">
    <source>
        <dbReference type="Proteomes" id="UP000825799"/>
    </source>
</evidence>
<dbReference type="InterPro" id="IPR030830">
    <property type="entry name" value="Myo_inos_IolC"/>
</dbReference>
<proteinExistence type="inferred from homology"/>
<dbReference type="EC" id="2.7.1.92" evidence="8"/>
<dbReference type="SUPFAM" id="SSF53613">
    <property type="entry name" value="Ribokinase-like"/>
    <property type="match status" value="1"/>
</dbReference>
<reference evidence="8 9" key="1">
    <citation type="submission" date="2021-08" db="EMBL/GenBank/DDBJ databases">
        <title>Devosia salina sp. nov., isolated from the South China Sea sediment.</title>
        <authorList>
            <person name="Zhou Z."/>
        </authorList>
    </citation>
    <scope>NUCLEOTIDE SEQUENCE [LARGE SCALE GENOMIC DNA]</scope>
    <source>
        <strain evidence="8 9">SCS-3</strain>
    </source>
</reference>
<dbReference type="InterPro" id="IPR002173">
    <property type="entry name" value="Carboh/pur_kinase_PfkB_CS"/>
</dbReference>
<evidence type="ECO:0000259" key="6">
    <source>
        <dbReference type="Pfam" id="PF00294"/>
    </source>
</evidence>
<evidence type="ECO:0000259" key="7">
    <source>
        <dbReference type="Pfam" id="PF09863"/>
    </source>
</evidence>